<comment type="caution">
    <text evidence="3">The sequence shown here is derived from an EMBL/GenBank/DDBJ whole genome shotgun (WGS) entry which is preliminary data.</text>
</comment>
<dbReference type="PROSITE" id="PS51083">
    <property type="entry name" value="ZF_HIT"/>
    <property type="match status" value="1"/>
</dbReference>
<dbReference type="GO" id="GO:0008270">
    <property type="term" value="F:zinc ion binding"/>
    <property type="evidence" value="ECO:0007669"/>
    <property type="project" value="UniProtKB-UniRule"/>
</dbReference>
<evidence type="ECO:0000256" key="1">
    <source>
        <dbReference type="PROSITE-ProRule" id="PRU00453"/>
    </source>
</evidence>
<keyword evidence="4" id="KW-1185">Reference proteome</keyword>
<dbReference type="CDD" id="cd23024">
    <property type="entry name" value="zf-HIT_ZNHIT2-3"/>
    <property type="match status" value="1"/>
</dbReference>
<dbReference type="Proteomes" id="UP001497497">
    <property type="component" value="Unassembled WGS sequence"/>
</dbReference>
<dbReference type="InterPro" id="IPR007529">
    <property type="entry name" value="Znf_HIT"/>
</dbReference>
<evidence type="ECO:0000259" key="2">
    <source>
        <dbReference type="PROSITE" id="PS51083"/>
    </source>
</evidence>
<dbReference type="InterPro" id="IPR039646">
    <property type="entry name" value="ZNHIT2"/>
</dbReference>
<reference evidence="3 4" key="1">
    <citation type="submission" date="2024-04" db="EMBL/GenBank/DDBJ databases">
        <authorList>
            <consortium name="Genoscope - CEA"/>
            <person name="William W."/>
        </authorList>
    </citation>
    <scope>NUCLEOTIDE SEQUENCE [LARGE SCALE GENOMIC DNA]</scope>
</reference>
<accession>A0AAV2IG80</accession>
<protein>
    <recommendedName>
        <fullName evidence="2">HIT-type domain-containing protein</fullName>
    </recommendedName>
</protein>
<gene>
    <name evidence="3" type="ORF">GSLYS_00019217001</name>
</gene>
<proteinExistence type="predicted"/>
<evidence type="ECO:0000313" key="3">
    <source>
        <dbReference type="EMBL" id="CAL1545840.1"/>
    </source>
</evidence>
<dbReference type="AlphaFoldDB" id="A0AAV2IG80"/>
<dbReference type="Gene3D" id="3.30.60.190">
    <property type="match status" value="1"/>
</dbReference>
<dbReference type="SUPFAM" id="SSF144232">
    <property type="entry name" value="HIT/MYND zinc finger-like"/>
    <property type="match status" value="1"/>
</dbReference>
<name>A0AAV2IG80_LYMST</name>
<keyword evidence="1" id="KW-0862">Zinc</keyword>
<sequence length="420" mass="48283">MEERHLQMHKEVKTPASVEEELTEHLINISPDKATSLLCKMCLVAKAKYTCPRCNLLYCSVSCYQSEKHVGCSEAFYKDWVVEELKEMTQKPEDRHKVLDMLNKDLEERAQEDSNEESDDDLASRLTGLDLDQDISTVWGRLTHKEKEDFAKMLQDGRLAKLIEIWTPWWRLKTNNKLVTDPKSNEEEMPNIIADIPDVNMLLKNKQPSSDVRFDLINILFAYSFVTRIHNGCHFECPMDSTQDLFESCTVLQDQLTCSSTGEAIQKGLDCLYKKNKSENSSHEFYLTLLEDVKMLVSGPGTVHSLTFMSSALSDLILLLKTSMTVVKKELKSQEASEDLNSFKSKLFKSEKKLTFLLSWLQRYGMGVHKLLPLIQFELETRQSEFEDMKQVKSMVEANFDVLKSPAEPHMQGNKIVELT</sequence>
<evidence type="ECO:0000313" key="4">
    <source>
        <dbReference type="Proteomes" id="UP001497497"/>
    </source>
</evidence>
<keyword evidence="1" id="KW-0479">Metal-binding</keyword>
<feature type="domain" description="HIT-type" evidence="2">
    <location>
        <begin position="39"/>
        <end position="72"/>
    </location>
</feature>
<dbReference type="PANTHER" id="PTHR15555">
    <property type="entry name" value="ZINC FINGER HIT DOMAIN CONTAINING PROTEIN 2 PROTEIN FON -RELATED"/>
    <property type="match status" value="1"/>
</dbReference>
<dbReference type="PANTHER" id="PTHR15555:SF0">
    <property type="entry name" value="ZINC FINGER HIT DOMAIN-CONTAINING PROTEIN 2"/>
    <property type="match status" value="1"/>
</dbReference>
<keyword evidence="1" id="KW-0863">Zinc-finger</keyword>
<dbReference type="EMBL" id="CAXITT010000741">
    <property type="protein sequence ID" value="CAL1545840.1"/>
    <property type="molecule type" value="Genomic_DNA"/>
</dbReference>
<organism evidence="3 4">
    <name type="scientific">Lymnaea stagnalis</name>
    <name type="common">Great pond snail</name>
    <name type="synonym">Helix stagnalis</name>
    <dbReference type="NCBI Taxonomy" id="6523"/>
    <lineage>
        <taxon>Eukaryota</taxon>
        <taxon>Metazoa</taxon>
        <taxon>Spiralia</taxon>
        <taxon>Lophotrochozoa</taxon>
        <taxon>Mollusca</taxon>
        <taxon>Gastropoda</taxon>
        <taxon>Heterobranchia</taxon>
        <taxon>Euthyneura</taxon>
        <taxon>Panpulmonata</taxon>
        <taxon>Hygrophila</taxon>
        <taxon>Lymnaeoidea</taxon>
        <taxon>Lymnaeidae</taxon>
        <taxon>Lymnaea</taxon>
    </lineage>
</organism>
<dbReference type="Pfam" id="PF04438">
    <property type="entry name" value="zf-HIT"/>
    <property type="match status" value="1"/>
</dbReference>